<proteinExistence type="predicted"/>
<organism evidence="1 2">
    <name type="scientific">Orbilia oligospora</name>
    <name type="common">Nematode-trapping fungus</name>
    <name type="synonym">Arthrobotrys oligospora</name>
    <dbReference type="NCBI Taxonomy" id="2813651"/>
    <lineage>
        <taxon>Eukaryota</taxon>
        <taxon>Fungi</taxon>
        <taxon>Dikarya</taxon>
        <taxon>Ascomycota</taxon>
        <taxon>Pezizomycotina</taxon>
        <taxon>Orbiliomycetes</taxon>
        <taxon>Orbiliales</taxon>
        <taxon>Orbiliaceae</taxon>
        <taxon>Orbilia</taxon>
    </lineage>
</organism>
<gene>
    <name evidence="1" type="ORF">TWF102_006905</name>
</gene>
<dbReference type="Proteomes" id="UP000475325">
    <property type="component" value="Unassembled WGS sequence"/>
</dbReference>
<accession>A0A7C8JLZ9</accession>
<sequence length="152" mass="17657">MTASELDLGKDNHRRVRDWFIQYAYDTRPTEMGTMTQILAAIADTDFVPDNHTISNQYNTNYRAMQVFLSSYFGLKWKPIRVVDHFPSFLDFVRTNTHVDLELYSTIETEWVFMSKIKLIIAGVIRETTVICSGLSIDNIIGSRTRAKRRAR</sequence>
<comment type="caution">
    <text evidence="1">The sequence shown here is derived from an EMBL/GenBank/DDBJ whole genome shotgun (WGS) entry which is preliminary data.</text>
</comment>
<reference evidence="1 2" key="1">
    <citation type="submission" date="2019-06" db="EMBL/GenBank/DDBJ databases">
        <authorList>
            <person name="Palmer J.M."/>
        </authorList>
    </citation>
    <scope>NUCLEOTIDE SEQUENCE [LARGE SCALE GENOMIC DNA]</scope>
    <source>
        <strain evidence="1 2">TWF102</strain>
    </source>
</reference>
<dbReference type="AlphaFoldDB" id="A0A7C8JLZ9"/>
<evidence type="ECO:0000313" key="1">
    <source>
        <dbReference type="EMBL" id="KAF3111230.1"/>
    </source>
</evidence>
<protein>
    <submittedName>
        <fullName evidence="1">Uncharacterized protein</fullName>
    </submittedName>
</protein>
<dbReference type="EMBL" id="WIQW01000004">
    <property type="protein sequence ID" value="KAF3111230.1"/>
    <property type="molecule type" value="Genomic_DNA"/>
</dbReference>
<name>A0A7C8JLZ9_ORBOL</name>
<evidence type="ECO:0000313" key="2">
    <source>
        <dbReference type="Proteomes" id="UP000475325"/>
    </source>
</evidence>